<organism evidence="1 2">
    <name type="scientific">Nitrosospira multiformis</name>
    <dbReference type="NCBI Taxonomy" id="1231"/>
    <lineage>
        <taxon>Bacteria</taxon>
        <taxon>Pseudomonadati</taxon>
        <taxon>Pseudomonadota</taxon>
        <taxon>Betaproteobacteria</taxon>
        <taxon>Nitrosomonadales</taxon>
        <taxon>Nitrosomonadaceae</taxon>
        <taxon>Nitrosospira</taxon>
    </lineage>
</organism>
<dbReference type="Proteomes" id="UP000183898">
    <property type="component" value="Unassembled WGS sequence"/>
</dbReference>
<evidence type="ECO:0000313" key="2">
    <source>
        <dbReference type="Proteomes" id="UP000183898"/>
    </source>
</evidence>
<gene>
    <name evidence="1" type="ORF">SAMN05216404_106137</name>
</gene>
<reference evidence="1 2" key="1">
    <citation type="submission" date="2016-10" db="EMBL/GenBank/DDBJ databases">
        <authorList>
            <person name="de Groot N.N."/>
        </authorList>
    </citation>
    <scope>NUCLEOTIDE SEQUENCE [LARGE SCALE GENOMIC DNA]</scope>
    <source>
        <strain evidence="1 2">Nl18</strain>
    </source>
</reference>
<dbReference type="EMBL" id="FOCT01000006">
    <property type="protein sequence ID" value="SEN70436.1"/>
    <property type="molecule type" value="Genomic_DNA"/>
</dbReference>
<name>A0A1H8IR08_9PROT</name>
<protein>
    <submittedName>
        <fullName evidence="1">Uncharacterized protein</fullName>
    </submittedName>
</protein>
<dbReference type="AlphaFoldDB" id="A0A1H8IR08"/>
<proteinExistence type="predicted"/>
<accession>A0A1H8IR08</accession>
<evidence type="ECO:0000313" key="1">
    <source>
        <dbReference type="EMBL" id="SEN70436.1"/>
    </source>
</evidence>
<sequence length="29" mass="3387">MRPFLFDEHYFLSQETEDVREIGRGEGAG</sequence>